<dbReference type="Proteomes" id="UP001243989">
    <property type="component" value="Unassembled WGS sequence"/>
</dbReference>
<dbReference type="GeneID" id="85481328"/>
<reference evidence="2" key="1">
    <citation type="submission" date="2021-06" db="EMBL/GenBank/DDBJ databases">
        <title>Comparative genomics, transcriptomics and evolutionary studies reveal genomic signatures of adaptation to plant cell wall in hemibiotrophic fungi.</title>
        <authorList>
            <consortium name="DOE Joint Genome Institute"/>
            <person name="Baroncelli R."/>
            <person name="Diaz J.F."/>
            <person name="Benocci T."/>
            <person name="Peng M."/>
            <person name="Battaglia E."/>
            <person name="Haridas S."/>
            <person name="Andreopoulos W."/>
            <person name="Labutti K."/>
            <person name="Pangilinan J."/>
            <person name="Floch G.L."/>
            <person name="Makela M.R."/>
            <person name="Henrissat B."/>
            <person name="Grigoriev I.V."/>
            <person name="Crouch J.A."/>
            <person name="De Vries R.P."/>
            <person name="Sukno S.A."/>
            <person name="Thon M.R."/>
        </authorList>
    </citation>
    <scope>NUCLEOTIDE SEQUENCE</scope>
    <source>
        <strain evidence="2">CBS 102054</strain>
    </source>
</reference>
<keyword evidence="3" id="KW-1185">Reference proteome</keyword>
<evidence type="ECO:0000313" key="3">
    <source>
        <dbReference type="Proteomes" id="UP001243989"/>
    </source>
</evidence>
<evidence type="ECO:0000256" key="1">
    <source>
        <dbReference type="SAM" id="MobiDB-lite"/>
    </source>
</evidence>
<name>A0AAJ0EMV1_9PEZI</name>
<protein>
    <submittedName>
        <fullName evidence="2">Uncharacterized protein</fullName>
    </submittedName>
</protein>
<proteinExistence type="predicted"/>
<gene>
    <name evidence="2" type="ORF">BDP81DRAFT_89443</name>
</gene>
<accession>A0AAJ0EMV1</accession>
<organism evidence="2 3">
    <name type="scientific">Colletotrichum phormii</name>
    <dbReference type="NCBI Taxonomy" id="359342"/>
    <lineage>
        <taxon>Eukaryota</taxon>
        <taxon>Fungi</taxon>
        <taxon>Dikarya</taxon>
        <taxon>Ascomycota</taxon>
        <taxon>Pezizomycotina</taxon>
        <taxon>Sordariomycetes</taxon>
        <taxon>Hypocreomycetidae</taxon>
        <taxon>Glomerellales</taxon>
        <taxon>Glomerellaceae</taxon>
        <taxon>Colletotrichum</taxon>
        <taxon>Colletotrichum acutatum species complex</taxon>
    </lineage>
</organism>
<dbReference type="RefSeq" id="XP_060450872.1">
    <property type="nucleotide sequence ID" value="XM_060596466.1"/>
</dbReference>
<dbReference type="EMBL" id="JAHMHQ010000002">
    <property type="protein sequence ID" value="KAK1654828.1"/>
    <property type="molecule type" value="Genomic_DNA"/>
</dbReference>
<sequence>MSTQLDIIRQGTKYFTERWTQSRDSVRPPEHAIGQLSAMATGFPAETPSDPDLYSNPTRRLPHPHGPSQTDRPTPVGACNPGFLEALLWSLACLTRLPYQRFNAFLALSEAAHHPCYRDKDVKRGTRGKLKPPAFDILRMPTGISMFDGLPTSWVSLITCNSNRTADQMQTFNLLSDN</sequence>
<comment type="caution">
    <text evidence="2">The sequence shown here is derived from an EMBL/GenBank/DDBJ whole genome shotgun (WGS) entry which is preliminary data.</text>
</comment>
<evidence type="ECO:0000313" key="2">
    <source>
        <dbReference type="EMBL" id="KAK1654828.1"/>
    </source>
</evidence>
<feature type="region of interest" description="Disordered" evidence="1">
    <location>
        <begin position="41"/>
        <end position="75"/>
    </location>
</feature>
<dbReference type="AlphaFoldDB" id="A0AAJ0EMV1"/>